<dbReference type="GO" id="GO:0016301">
    <property type="term" value="F:kinase activity"/>
    <property type="evidence" value="ECO:0007669"/>
    <property type="project" value="UniProtKB-KW"/>
</dbReference>
<sequence>MSKITVIGGARQQITANALDQIMAEQENEGEIFASFSGTGHNIAENLGRIGADVAFVSAAGDDFSGRALRQEMEKAGVNTRFLRLEEGQRTAARIEVLNIIGDPQMIMNDEKIYGCITKETVDEAEELLNASEFVCVDGSLSEEVLRHLIETIKVPLFLDPHREEDAEKVRDFIGAFDMIKPNRGEASVLCGKEIFSEEQLKEAGKWFADQGVKRIFITMSGGGVYYKEGDSEGILRPNEMLPMQNERGAGDAFSAAVLDGAIRGMTIEQLAAYGMKAAEITLECKAAVNPAMSREKMDSGE</sequence>
<evidence type="ECO:0000313" key="4">
    <source>
        <dbReference type="EMBL" id="MBC6680227.1"/>
    </source>
</evidence>
<name>A0A923NLE6_9FIRM</name>
<protein>
    <submittedName>
        <fullName evidence="4">Carbohydrate kinase family protein</fullName>
    </submittedName>
</protein>
<dbReference type="AlphaFoldDB" id="A0A923NLE6"/>
<dbReference type="InterPro" id="IPR011611">
    <property type="entry name" value="PfkB_dom"/>
</dbReference>
<keyword evidence="1" id="KW-0808">Transferase</keyword>
<dbReference type="CDD" id="cd01941">
    <property type="entry name" value="YeiC_kinase_like"/>
    <property type="match status" value="1"/>
</dbReference>
<feature type="domain" description="Carbohydrate kinase PfkB" evidence="3">
    <location>
        <begin position="2"/>
        <end position="291"/>
    </location>
</feature>
<evidence type="ECO:0000256" key="1">
    <source>
        <dbReference type="ARBA" id="ARBA00022679"/>
    </source>
</evidence>
<dbReference type="EMBL" id="JACRYT010000011">
    <property type="protein sequence ID" value="MBC6680227.1"/>
    <property type="molecule type" value="Genomic_DNA"/>
</dbReference>
<accession>A0A923NLE6</accession>
<reference evidence="4" key="1">
    <citation type="submission" date="2020-08" db="EMBL/GenBank/DDBJ databases">
        <title>Genome public.</title>
        <authorList>
            <person name="Liu C."/>
            <person name="Sun Q."/>
        </authorList>
    </citation>
    <scope>NUCLEOTIDE SEQUENCE</scope>
    <source>
        <strain evidence="4">BX12</strain>
    </source>
</reference>
<dbReference type="PANTHER" id="PTHR10584">
    <property type="entry name" value="SUGAR KINASE"/>
    <property type="match status" value="1"/>
</dbReference>
<dbReference type="Proteomes" id="UP000602647">
    <property type="component" value="Unassembled WGS sequence"/>
</dbReference>
<dbReference type="InterPro" id="IPR029056">
    <property type="entry name" value="Ribokinase-like"/>
</dbReference>
<dbReference type="Pfam" id="PF00294">
    <property type="entry name" value="PfkB"/>
    <property type="match status" value="1"/>
</dbReference>
<keyword evidence="5" id="KW-1185">Reference proteome</keyword>
<comment type="caution">
    <text evidence="4">The sequence shown here is derived from an EMBL/GenBank/DDBJ whole genome shotgun (WGS) entry which is preliminary data.</text>
</comment>
<dbReference type="Gene3D" id="3.40.1190.20">
    <property type="match status" value="1"/>
</dbReference>
<dbReference type="SUPFAM" id="SSF53613">
    <property type="entry name" value="Ribokinase-like"/>
    <property type="match status" value="1"/>
</dbReference>
<gene>
    <name evidence="4" type="ORF">H9L42_10315</name>
</gene>
<keyword evidence="2 4" id="KW-0418">Kinase</keyword>
<evidence type="ECO:0000256" key="2">
    <source>
        <dbReference type="ARBA" id="ARBA00022777"/>
    </source>
</evidence>
<organism evidence="4 5">
    <name type="scientific">Zhenpiania hominis</name>
    <dbReference type="NCBI Taxonomy" id="2763644"/>
    <lineage>
        <taxon>Bacteria</taxon>
        <taxon>Bacillati</taxon>
        <taxon>Bacillota</taxon>
        <taxon>Clostridia</taxon>
        <taxon>Peptostreptococcales</taxon>
        <taxon>Anaerovoracaceae</taxon>
        <taxon>Zhenpiania</taxon>
    </lineage>
</organism>
<dbReference type="PANTHER" id="PTHR10584:SF166">
    <property type="entry name" value="RIBOKINASE"/>
    <property type="match status" value="1"/>
</dbReference>
<proteinExistence type="predicted"/>
<evidence type="ECO:0000259" key="3">
    <source>
        <dbReference type="Pfam" id="PF00294"/>
    </source>
</evidence>
<evidence type="ECO:0000313" key="5">
    <source>
        <dbReference type="Proteomes" id="UP000602647"/>
    </source>
</evidence>
<dbReference type="RefSeq" id="WP_187303330.1">
    <property type="nucleotide sequence ID" value="NZ_JACRYT010000011.1"/>
</dbReference>